<dbReference type="STRING" id="4615.A0A199UH70"/>
<evidence type="ECO:0000259" key="2">
    <source>
        <dbReference type="Pfam" id="PF12546"/>
    </source>
</evidence>
<reference evidence="3 4" key="1">
    <citation type="journal article" date="2016" name="DNA Res.">
        <title>The draft genome of MD-2 pineapple using hybrid error correction of long reads.</title>
        <authorList>
            <person name="Redwan R.M."/>
            <person name="Saidin A."/>
            <person name="Kumar S.V."/>
        </authorList>
    </citation>
    <scope>NUCLEOTIDE SEQUENCE [LARGE SCALE GENOMIC DNA]</scope>
    <source>
        <strain evidence="4">cv. MD2</strain>
        <tissue evidence="3">Leaf</tissue>
    </source>
</reference>
<accession>A0A199UH70</accession>
<dbReference type="EMBL" id="LSRQ01008281">
    <property type="protein sequence ID" value="OAY64088.1"/>
    <property type="molecule type" value="Genomic_DNA"/>
</dbReference>
<sequence length="162" mass="17716">MQQQEAASRAAVENGTEEGLGDSSELPMIDLPQRDPNGGNNGEDSRPEVPSNVDFETQPEREDIGQAVDETVRNNVTQHFSPTRIRGAVYSTLETSSSWTARDGGVVHVWSRPTTSSRSGHFVADETAVINNTKYSITCKLHNATLEIILFRNGKQSPALFS</sequence>
<evidence type="ECO:0000256" key="1">
    <source>
        <dbReference type="SAM" id="MobiDB-lite"/>
    </source>
</evidence>
<comment type="caution">
    <text evidence="3">The sequence shown here is derived from an EMBL/GenBank/DDBJ whole genome shotgun (WGS) entry which is preliminary data.</text>
</comment>
<dbReference type="Pfam" id="PF12546">
    <property type="entry name" value="Cryptochrome_C"/>
    <property type="match status" value="1"/>
</dbReference>
<proteinExistence type="predicted"/>
<evidence type="ECO:0000313" key="4">
    <source>
        <dbReference type="Proteomes" id="UP000092600"/>
    </source>
</evidence>
<gene>
    <name evidence="3" type="ORF">ACMD2_10943</name>
</gene>
<protein>
    <recommendedName>
        <fullName evidence="2">Cryptochrome C-terminal domain-containing protein</fullName>
    </recommendedName>
</protein>
<name>A0A199UH70_ANACO</name>
<feature type="domain" description="Cryptochrome C-terminal" evidence="2">
    <location>
        <begin position="39"/>
        <end position="100"/>
    </location>
</feature>
<dbReference type="InterPro" id="IPR020978">
    <property type="entry name" value="Cryptochrome_C"/>
</dbReference>
<feature type="region of interest" description="Disordered" evidence="1">
    <location>
        <begin position="1"/>
        <end position="69"/>
    </location>
</feature>
<dbReference type="AlphaFoldDB" id="A0A199UH70"/>
<organism evidence="3 4">
    <name type="scientific">Ananas comosus</name>
    <name type="common">Pineapple</name>
    <name type="synonym">Ananas ananas</name>
    <dbReference type="NCBI Taxonomy" id="4615"/>
    <lineage>
        <taxon>Eukaryota</taxon>
        <taxon>Viridiplantae</taxon>
        <taxon>Streptophyta</taxon>
        <taxon>Embryophyta</taxon>
        <taxon>Tracheophyta</taxon>
        <taxon>Spermatophyta</taxon>
        <taxon>Magnoliopsida</taxon>
        <taxon>Liliopsida</taxon>
        <taxon>Poales</taxon>
        <taxon>Bromeliaceae</taxon>
        <taxon>Bromelioideae</taxon>
        <taxon>Ananas</taxon>
    </lineage>
</organism>
<dbReference type="Proteomes" id="UP000092600">
    <property type="component" value="Unassembled WGS sequence"/>
</dbReference>
<evidence type="ECO:0000313" key="3">
    <source>
        <dbReference type="EMBL" id="OAY64088.1"/>
    </source>
</evidence>